<feature type="transmembrane region" description="Helical" evidence="1">
    <location>
        <begin position="12"/>
        <end position="34"/>
    </location>
</feature>
<dbReference type="EMBL" id="VDEM01000065">
    <property type="protein sequence ID" value="KAF0822200.1"/>
    <property type="molecule type" value="Genomic_DNA"/>
</dbReference>
<evidence type="ECO:0000313" key="3">
    <source>
        <dbReference type="Proteomes" id="UP000465778"/>
    </source>
</evidence>
<evidence type="ECO:0000313" key="2">
    <source>
        <dbReference type="EMBL" id="KAF0822200.1"/>
    </source>
</evidence>
<reference evidence="2 3" key="1">
    <citation type="journal article" date="2020" name="G3 (Bethesda)">
        <title>Whole Genome Sequencing and Comparative Genomics of Two Nematicidal Bacillus Strains Reveals a Wide Range of Possible Virulence Factors.</title>
        <authorList>
            <person name="Susic N."/>
            <person name="Janezic S."/>
            <person name="Rupnik M."/>
            <person name="Geric Stare B."/>
        </authorList>
    </citation>
    <scope>NUCLEOTIDE SEQUENCE [LARGE SCALE GENOMIC DNA]</scope>
    <source>
        <strain evidence="2 3">I-1582</strain>
    </source>
</reference>
<organism evidence="2 3">
    <name type="scientific">Cytobacillus firmus</name>
    <name type="common">Bacillus firmus</name>
    <dbReference type="NCBI Taxonomy" id="1399"/>
    <lineage>
        <taxon>Bacteria</taxon>
        <taxon>Bacillati</taxon>
        <taxon>Bacillota</taxon>
        <taxon>Bacilli</taxon>
        <taxon>Bacillales</taxon>
        <taxon>Bacillaceae</taxon>
        <taxon>Cytobacillus</taxon>
    </lineage>
</organism>
<name>A0A800N8T4_CYTFI</name>
<evidence type="ECO:0000256" key="1">
    <source>
        <dbReference type="SAM" id="Phobius"/>
    </source>
</evidence>
<protein>
    <submittedName>
        <fullName evidence="2">Uncharacterized protein</fullName>
    </submittedName>
</protein>
<gene>
    <name evidence="2" type="ORF">KIS1582_4026</name>
</gene>
<sequence>MVKKLRIKWHKFWFLTYNTILGATSSTTLFINIYKKSKYHHTKLIQYL</sequence>
<keyword evidence="1" id="KW-0812">Transmembrane</keyword>
<dbReference type="Proteomes" id="UP000465778">
    <property type="component" value="Unassembled WGS sequence"/>
</dbReference>
<comment type="caution">
    <text evidence="2">The sequence shown here is derived from an EMBL/GenBank/DDBJ whole genome shotgun (WGS) entry which is preliminary data.</text>
</comment>
<keyword evidence="1" id="KW-1133">Transmembrane helix</keyword>
<accession>A0A800N8T4</accession>
<keyword evidence="1" id="KW-0472">Membrane</keyword>
<dbReference type="AlphaFoldDB" id="A0A800N8T4"/>
<proteinExistence type="predicted"/>